<dbReference type="SMART" id="SM00343">
    <property type="entry name" value="ZnF_C2HC"/>
    <property type="match status" value="1"/>
</dbReference>
<accession>A0AAF0R1T7</accession>
<dbReference type="SUPFAM" id="SSF57756">
    <property type="entry name" value="Retrovirus zinc finger-like domains"/>
    <property type="match status" value="1"/>
</dbReference>
<sequence length="85" mass="9349">MNMSLLKLLNELLAAETIIKQQASTAFLVDKAGPSSSKPVKFQKKKKNPRHAVTPRGSKGGVSNPKGKCFHCKQPGHYKKQCPNF</sequence>
<protein>
    <recommendedName>
        <fullName evidence="3">CCHC-type domain-containing protein</fullName>
    </recommendedName>
</protein>
<dbReference type="InterPro" id="IPR001878">
    <property type="entry name" value="Znf_CCHC"/>
</dbReference>
<gene>
    <name evidence="4" type="ORF">MTR67_027166</name>
</gene>
<dbReference type="InterPro" id="IPR036875">
    <property type="entry name" value="Znf_CCHC_sf"/>
</dbReference>
<keyword evidence="5" id="KW-1185">Reference proteome</keyword>
<dbReference type="AlphaFoldDB" id="A0AAF0R1T7"/>
<evidence type="ECO:0000256" key="2">
    <source>
        <dbReference type="SAM" id="MobiDB-lite"/>
    </source>
</evidence>
<keyword evidence="1" id="KW-0863">Zinc-finger</keyword>
<dbReference type="GO" id="GO:0003676">
    <property type="term" value="F:nucleic acid binding"/>
    <property type="evidence" value="ECO:0007669"/>
    <property type="project" value="InterPro"/>
</dbReference>
<feature type="compositionally biased region" description="Basic residues" evidence="2">
    <location>
        <begin position="41"/>
        <end position="50"/>
    </location>
</feature>
<dbReference type="Proteomes" id="UP001234989">
    <property type="component" value="Chromosome 6"/>
</dbReference>
<dbReference type="Pfam" id="PF00098">
    <property type="entry name" value="zf-CCHC"/>
    <property type="match status" value="1"/>
</dbReference>
<proteinExistence type="predicted"/>
<reference evidence="4" key="1">
    <citation type="submission" date="2023-08" db="EMBL/GenBank/DDBJ databases">
        <title>A de novo genome assembly of Solanum verrucosum Schlechtendal, a Mexican diploid species geographically isolated from the other diploid A-genome species in potato relatives.</title>
        <authorList>
            <person name="Hosaka K."/>
        </authorList>
    </citation>
    <scope>NUCLEOTIDE SEQUENCE</scope>
    <source>
        <tissue evidence="4">Young leaves</tissue>
    </source>
</reference>
<evidence type="ECO:0000259" key="3">
    <source>
        <dbReference type="PROSITE" id="PS50158"/>
    </source>
</evidence>
<evidence type="ECO:0000313" key="4">
    <source>
        <dbReference type="EMBL" id="WMV33781.1"/>
    </source>
</evidence>
<dbReference type="Gene3D" id="4.10.60.10">
    <property type="entry name" value="Zinc finger, CCHC-type"/>
    <property type="match status" value="1"/>
</dbReference>
<organism evidence="4 5">
    <name type="scientific">Solanum verrucosum</name>
    <dbReference type="NCBI Taxonomy" id="315347"/>
    <lineage>
        <taxon>Eukaryota</taxon>
        <taxon>Viridiplantae</taxon>
        <taxon>Streptophyta</taxon>
        <taxon>Embryophyta</taxon>
        <taxon>Tracheophyta</taxon>
        <taxon>Spermatophyta</taxon>
        <taxon>Magnoliopsida</taxon>
        <taxon>eudicotyledons</taxon>
        <taxon>Gunneridae</taxon>
        <taxon>Pentapetalae</taxon>
        <taxon>asterids</taxon>
        <taxon>lamiids</taxon>
        <taxon>Solanales</taxon>
        <taxon>Solanaceae</taxon>
        <taxon>Solanoideae</taxon>
        <taxon>Solaneae</taxon>
        <taxon>Solanum</taxon>
    </lineage>
</organism>
<evidence type="ECO:0000256" key="1">
    <source>
        <dbReference type="PROSITE-ProRule" id="PRU00047"/>
    </source>
</evidence>
<dbReference type="GO" id="GO:0008270">
    <property type="term" value="F:zinc ion binding"/>
    <property type="evidence" value="ECO:0007669"/>
    <property type="project" value="UniProtKB-KW"/>
</dbReference>
<feature type="region of interest" description="Disordered" evidence="2">
    <location>
        <begin position="30"/>
        <end position="67"/>
    </location>
</feature>
<feature type="domain" description="CCHC-type" evidence="3">
    <location>
        <begin position="68"/>
        <end position="84"/>
    </location>
</feature>
<dbReference type="PROSITE" id="PS50158">
    <property type="entry name" value="ZF_CCHC"/>
    <property type="match status" value="1"/>
</dbReference>
<evidence type="ECO:0000313" key="5">
    <source>
        <dbReference type="Proteomes" id="UP001234989"/>
    </source>
</evidence>
<keyword evidence="1" id="KW-0862">Zinc</keyword>
<dbReference type="EMBL" id="CP133617">
    <property type="protein sequence ID" value="WMV33781.1"/>
    <property type="molecule type" value="Genomic_DNA"/>
</dbReference>
<keyword evidence="1" id="KW-0479">Metal-binding</keyword>
<name>A0AAF0R1T7_SOLVR</name>